<keyword evidence="1" id="KW-0472">Membrane</keyword>
<organism evidence="2 3">
    <name type="scientific">Metabacillus lacus</name>
    <dbReference type="NCBI Taxonomy" id="1983721"/>
    <lineage>
        <taxon>Bacteria</taxon>
        <taxon>Bacillati</taxon>
        <taxon>Bacillota</taxon>
        <taxon>Bacilli</taxon>
        <taxon>Bacillales</taxon>
        <taxon>Bacillaceae</taxon>
        <taxon>Metabacillus</taxon>
    </lineage>
</organism>
<protein>
    <submittedName>
        <fullName evidence="2">Uncharacterized protein</fullName>
    </submittedName>
</protein>
<reference evidence="2 3" key="1">
    <citation type="submission" date="2019-11" db="EMBL/GenBank/DDBJ databases">
        <title>Bacillus lacus genome.</title>
        <authorList>
            <person name="Allen C.J."/>
            <person name="Newman J.D."/>
        </authorList>
    </citation>
    <scope>NUCLEOTIDE SEQUENCE [LARGE SCALE GENOMIC DNA]</scope>
    <source>
        <strain evidence="2 3">KCTC 33946</strain>
    </source>
</reference>
<gene>
    <name evidence="2" type="ORF">GJU40_20180</name>
</gene>
<evidence type="ECO:0000256" key="1">
    <source>
        <dbReference type="SAM" id="Phobius"/>
    </source>
</evidence>
<comment type="caution">
    <text evidence="2">The sequence shown here is derived from an EMBL/GenBank/DDBJ whole genome shotgun (WGS) entry which is preliminary data.</text>
</comment>
<keyword evidence="1" id="KW-1133">Transmembrane helix</keyword>
<dbReference type="AlphaFoldDB" id="A0A7X2J2T7"/>
<dbReference type="Proteomes" id="UP000448867">
    <property type="component" value="Unassembled WGS sequence"/>
</dbReference>
<name>A0A7X2J2T7_9BACI</name>
<keyword evidence="1" id="KW-0812">Transmembrane</keyword>
<keyword evidence="3" id="KW-1185">Reference proteome</keyword>
<dbReference type="EMBL" id="WKKI01000100">
    <property type="protein sequence ID" value="MRX74433.1"/>
    <property type="molecule type" value="Genomic_DNA"/>
</dbReference>
<feature type="transmembrane region" description="Helical" evidence="1">
    <location>
        <begin position="20"/>
        <end position="39"/>
    </location>
</feature>
<evidence type="ECO:0000313" key="2">
    <source>
        <dbReference type="EMBL" id="MRX74433.1"/>
    </source>
</evidence>
<evidence type="ECO:0000313" key="3">
    <source>
        <dbReference type="Proteomes" id="UP000448867"/>
    </source>
</evidence>
<sequence>MVVGTVNPKEPYSAEHLLDSFGVFTFLAGGALAGTAARMPMGQVKKGLKVDSGGQGSVERNVSVKPVSEQKFDVVEGNKSTKGTGESAADLARTWQGSGAYPGIDDWTNVTIKKGTKVWGGAPGQSSFYTTEKMIKSAGNDATKIFEGLQVGKGNFSQFRPGMTQYELTQDITAGYSKALANPQYGKGGFDQYFIKDFESSLNPVKSVVLKNR</sequence>
<proteinExistence type="predicted"/>
<accession>A0A7X2J2T7</accession>